<proteinExistence type="predicted"/>
<dbReference type="EMBL" id="JAWNGG020000109">
    <property type="protein sequence ID" value="KAK9301568.1"/>
    <property type="molecule type" value="Genomic_DNA"/>
</dbReference>
<reference evidence="3 4" key="1">
    <citation type="submission" date="2024-05" db="EMBL/GenBank/DDBJ databases">
        <title>The nuclear and mitochondrial genome assemblies of Tetragonisca angustula (Apidae: Meliponini), a tiny yet remarkable pollinator in the Neotropics.</title>
        <authorList>
            <person name="Ferrari R."/>
            <person name="Ricardo P.C."/>
            <person name="Dias F.C."/>
            <person name="Araujo N.S."/>
            <person name="Soares D.O."/>
            <person name="Zhou Q.-S."/>
            <person name="Zhu C.-D."/>
            <person name="Coutinho L."/>
            <person name="Airas M.C."/>
            <person name="Batista T.M."/>
        </authorList>
    </citation>
    <scope>NUCLEOTIDE SEQUENCE [LARGE SCALE GENOMIC DNA]</scope>
    <source>
        <strain evidence="3">ASF017062</strain>
        <tissue evidence="3">Abdomen</tissue>
    </source>
</reference>
<organism evidence="3 4">
    <name type="scientific">Tetragonisca angustula</name>
    <dbReference type="NCBI Taxonomy" id="166442"/>
    <lineage>
        <taxon>Eukaryota</taxon>
        <taxon>Metazoa</taxon>
        <taxon>Ecdysozoa</taxon>
        <taxon>Arthropoda</taxon>
        <taxon>Hexapoda</taxon>
        <taxon>Insecta</taxon>
        <taxon>Pterygota</taxon>
        <taxon>Neoptera</taxon>
        <taxon>Endopterygota</taxon>
        <taxon>Hymenoptera</taxon>
        <taxon>Apocrita</taxon>
        <taxon>Aculeata</taxon>
        <taxon>Apoidea</taxon>
        <taxon>Anthophila</taxon>
        <taxon>Apidae</taxon>
        <taxon>Tetragonisca</taxon>
    </lineage>
</organism>
<evidence type="ECO:0000313" key="3">
    <source>
        <dbReference type="EMBL" id="KAK9301568.1"/>
    </source>
</evidence>
<dbReference type="CDD" id="cd00165">
    <property type="entry name" value="S4"/>
    <property type="match status" value="1"/>
</dbReference>
<dbReference type="GO" id="GO:0005739">
    <property type="term" value="C:mitochondrion"/>
    <property type="evidence" value="ECO:0007669"/>
    <property type="project" value="TreeGrafter"/>
</dbReference>
<dbReference type="GO" id="GO:1903108">
    <property type="term" value="P:regulation of mitochondrial transcription"/>
    <property type="evidence" value="ECO:0007669"/>
    <property type="project" value="TreeGrafter"/>
</dbReference>
<name>A0AAW0ZX30_9HYME</name>
<dbReference type="PANTHER" id="PTHR13633">
    <property type="entry name" value="MITOCHONDRIAL TRANSCRIPTION RESCUE FACTOR 1"/>
    <property type="match status" value="1"/>
</dbReference>
<dbReference type="InterPro" id="IPR057896">
    <property type="entry name" value="MTRES1_C"/>
</dbReference>
<dbReference type="Proteomes" id="UP001432146">
    <property type="component" value="Unassembled WGS sequence"/>
</dbReference>
<dbReference type="PANTHER" id="PTHR13633:SF3">
    <property type="entry name" value="MITOCHONDRIAL TRANSCRIPTION RESCUE FACTOR 1"/>
    <property type="match status" value="1"/>
</dbReference>
<sequence length="196" mass="22313">MLCRTIFNIIRRTECINTQMSCALRSVLKLNSTPCNLVINCSYLQNLNSITFVRFKSKGNISKKSKDEESDEESDEDDFETEIGTKVIEVTVPSLRLDVIAKSGFGKSRAQLDKIFYNSNLRLNGKKCLKKAIMVQIGDEIDQIQGRSPKNPEYLIINRCVLKSVSVDPETDTIKVKLAQNKSLLIEDYTEKWHKS</sequence>
<evidence type="ECO:0000256" key="1">
    <source>
        <dbReference type="PROSITE-ProRule" id="PRU00182"/>
    </source>
</evidence>
<gene>
    <name evidence="3" type="ORF">QLX08_006120</name>
</gene>
<accession>A0AAW0ZX30</accession>
<keyword evidence="4" id="KW-1185">Reference proteome</keyword>
<evidence type="ECO:0000313" key="4">
    <source>
        <dbReference type="Proteomes" id="UP001432146"/>
    </source>
</evidence>
<dbReference type="AlphaFoldDB" id="A0AAW0ZX30"/>
<feature type="domain" description="Mitochondrial transcription rescue factor 1 C-terminal" evidence="2">
    <location>
        <begin position="88"/>
        <end position="184"/>
    </location>
</feature>
<protein>
    <recommendedName>
        <fullName evidence="2">Mitochondrial transcription rescue factor 1 C-terminal domain-containing protein</fullName>
    </recommendedName>
</protein>
<keyword evidence="1" id="KW-0694">RNA-binding</keyword>
<evidence type="ECO:0000259" key="2">
    <source>
        <dbReference type="Pfam" id="PF25818"/>
    </source>
</evidence>
<dbReference type="SUPFAM" id="SSF55174">
    <property type="entry name" value="Alpha-L RNA-binding motif"/>
    <property type="match status" value="1"/>
</dbReference>
<dbReference type="GO" id="GO:0003723">
    <property type="term" value="F:RNA binding"/>
    <property type="evidence" value="ECO:0007669"/>
    <property type="project" value="UniProtKB-KW"/>
</dbReference>
<dbReference type="Pfam" id="PF25818">
    <property type="entry name" value="MTRES1_C"/>
    <property type="match status" value="1"/>
</dbReference>
<dbReference type="PROSITE" id="PS50889">
    <property type="entry name" value="S4"/>
    <property type="match status" value="1"/>
</dbReference>
<comment type="caution">
    <text evidence="3">The sequence shown here is derived from an EMBL/GenBank/DDBJ whole genome shotgun (WGS) entry which is preliminary data.</text>
</comment>